<comment type="similarity">
    <text evidence="2">Belongs to the DedA family.</text>
</comment>
<keyword evidence="4 7" id="KW-0812">Transmembrane</keyword>
<dbReference type="AlphaFoldDB" id="A0A6N2SRY5"/>
<feature type="transmembrane region" description="Helical" evidence="7">
    <location>
        <begin position="53"/>
        <end position="78"/>
    </location>
</feature>
<dbReference type="Pfam" id="PF09335">
    <property type="entry name" value="VTT_dom"/>
    <property type="match status" value="1"/>
</dbReference>
<keyword evidence="6 7" id="KW-0472">Membrane</keyword>
<reference evidence="9" key="1">
    <citation type="submission" date="2019-11" db="EMBL/GenBank/DDBJ databases">
        <authorList>
            <person name="Feng L."/>
        </authorList>
    </citation>
    <scope>NUCLEOTIDE SEQUENCE</scope>
    <source>
        <strain evidence="9">AodontolyticusLFYP35</strain>
    </source>
</reference>
<dbReference type="InterPro" id="IPR051311">
    <property type="entry name" value="DedA_domain"/>
</dbReference>
<protein>
    <submittedName>
        <fullName evidence="9">Inner membrane protein YqjA</fullName>
    </submittedName>
</protein>
<dbReference type="PANTHER" id="PTHR42709:SF6">
    <property type="entry name" value="UNDECAPRENYL PHOSPHATE TRANSPORTER A"/>
    <property type="match status" value="1"/>
</dbReference>
<dbReference type="PANTHER" id="PTHR42709">
    <property type="entry name" value="ALKALINE PHOSPHATASE LIKE PROTEIN"/>
    <property type="match status" value="1"/>
</dbReference>
<accession>A0A6N2SRY5</accession>
<evidence type="ECO:0000256" key="5">
    <source>
        <dbReference type="ARBA" id="ARBA00022989"/>
    </source>
</evidence>
<keyword evidence="5 7" id="KW-1133">Transmembrane helix</keyword>
<sequence>MSNLLEPIVQAAVSLVGALGAPGVGIAVAAENLFPPIPSEVILPSAGFAAASGSMGLVSAIVWATIGSVVGALALYALGAWFGRARFYSLASKIPFVKEADIERAEAWFVRRGPLAVLLGRVVPVVRSLISIPAGIERMKLLPFTLYTAIGSALWNSVLIGAGYALGANWAIVEEWISRYQLIVFGLAGIALVVWMVRKWTVRRPRESAVKARHSGENVRKASSIS</sequence>
<organism evidence="9">
    <name type="scientific">Schaalia odontolytica</name>
    <dbReference type="NCBI Taxonomy" id="1660"/>
    <lineage>
        <taxon>Bacteria</taxon>
        <taxon>Bacillati</taxon>
        <taxon>Actinomycetota</taxon>
        <taxon>Actinomycetes</taxon>
        <taxon>Actinomycetales</taxon>
        <taxon>Actinomycetaceae</taxon>
        <taxon>Schaalia</taxon>
    </lineage>
</organism>
<evidence type="ECO:0000256" key="7">
    <source>
        <dbReference type="SAM" id="Phobius"/>
    </source>
</evidence>
<feature type="transmembrane region" description="Helical" evidence="7">
    <location>
        <begin position="178"/>
        <end position="197"/>
    </location>
</feature>
<feature type="transmembrane region" description="Helical" evidence="7">
    <location>
        <begin position="144"/>
        <end position="166"/>
    </location>
</feature>
<feature type="domain" description="VTT" evidence="8">
    <location>
        <begin position="37"/>
        <end position="164"/>
    </location>
</feature>
<keyword evidence="3" id="KW-1003">Cell membrane</keyword>
<name>A0A6N2SRY5_9ACTO</name>
<evidence type="ECO:0000313" key="9">
    <source>
        <dbReference type="EMBL" id="VYS95772.1"/>
    </source>
</evidence>
<dbReference type="GO" id="GO:0005886">
    <property type="term" value="C:plasma membrane"/>
    <property type="evidence" value="ECO:0007669"/>
    <property type="project" value="UniProtKB-SubCell"/>
</dbReference>
<gene>
    <name evidence="9" type="primary">yqjA_2</name>
    <name evidence="9" type="ORF">AOLFYP35_00984</name>
</gene>
<evidence type="ECO:0000256" key="6">
    <source>
        <dbReference type="ARBA" id="ARBA00023136"/>
    </source>
</evidence>
<evidence type="ECO:0000256" key="1">
    <source>
        <dbReference type="ARBA" id="ARBA00004651"/>
    </source>
</evidence>
<evidence type="ECO:0000256" key="4">
    <source>
        <dbReference type="ARBA" id="ARBA00022692"/>
    </source>
</evidence>
<proteinExistence type="inferred from homology"/>
<evidence type="ECO:0000256" key="2">
    <source>
        <dbReference type="ARBA" id="ARBA00010792"/>
    </source>
</evidence>
<evidence type="ECO:0000259" key="8">
    <source>
        <dbReference type="Pfam" id="PF09335"/>
    </source>
</evidence>
<comment type="subcellular location">
    <subcellularLocation>
        <location evidence="1">Cell membrane</location>
        <topology evidence="1">Multi-pass membrane protein</topology>
    </subcellularLocation>
</comment>
<dbReference type="EMBL" id="CACRSM010000002">
    <property type="protein sequence ID" value="VYS95772.1"/>
    <property type="molecule type" value="Genomic_DNA"/>
</dbReference>
<dbReference type="InterPro" id="IPR032816">
    <property type="entry name" value="VTT_dom"/>
</dbReference>
<evidence type="ECO:0000256" key="3">
    <source>
        <dbReference type="ARBA" id="ARBA00022475"/>
    </source>
</evidence>